<feature type="region of interest" description="Disordered" evidence="2">
    <location>
        <begin position="207"/>
        <end position="243"/>
    </location>
</feature>
<proteinExistence type="predicted"/>
<keyword evidence="1" id="KW-0175">Coiled coil</keyword>
<comment type="caution">
    <text evidence="3">The sequence shown here is derived from an EMBL/GenBank/DDBJ whole genome shotgun (WGS) entry which is preliminary data.</text>
</comment>
<dbReference type="PANTHER" id="PTHR33408:SF4">
    <property type="entry name" value="TRANSPOSASE DDE DOMAIN-CONTAINING PROTEIN"/>
    <property type="match status" value="1"/>
</dbReference>
<evidence type="ECO:0000256" key="1">
    <source>
        <dbReference type="SAM" id="Coils"/>
    </source>
</evidence>
<evidence type="ECO:0008006" key="5">
    <source>
        <dbReference type="Google" id="ProtNLM"/>
    </source>
</evidence>
<sequence length="243" mass="26622">MAQDGLRVRAHAKAASFRREPSLRALLEQARQQVQRLKRELHEDAAASQRRRQAAQARAAQQRQQQLQHALAVLQQMQAEAKAKTTQAAAAHPAQGGEEEPPSSQDPKLSQLRVSTTDAQARVMKMADGGFRPAFNVQLAVDVASQVIVGVELCNHGSDSGLMQPMHQQLQQRYARIAPQWLADGGYVNLADIEALDRQGTQAWVPLPASRKPASDPHAPKRGHSPAIAQWRAHGHAAGRLDR</sequence>
<feature type="compositionally biased region" description="Polar residues" evidence="2">
    <location>
        <begin position="102"/>
        <end position="113"/>
    </location>
</feature>
<feature type="region of interest" description="Disordered" evidence="2">
    <location>
        <begin position="84"/>
        <end position="113"/>
    </location>
</feature>
<evidence type="ECO:0000256" key="2">
    <source>
        <dbReference type="SAM" id="MobiDB-lite"/>
    </source>
</evidence>
<dbReference type="EMBL" id="VJNB01000005">
    <property type="protein sequence ID" value="TSE19858.1"/>
    <property type="molecule type" value="Genomic_DNA"/>
</dbReference>
<evidence type="ECO:0000313" key="3">
    <source>
        <dbReference type="EMBL" id="TSE19858.1"/>
    </source>
</evidence>
<feature type="coiled-coil region" evidence="1">
    <location>
        <begin position="20"/>
        <end position="80"/>
    </location>
</feature>
<organism evidence="3 4">
    <name type="scientific">Tepidimonas alkaliphilus</name>
    <dbReference type="NCBI Taxonomy" id="2588942"/>
    <lineage>
        <taxon>Bacteria</taxon>
        <taxon>Pseudomonadati</taxon>
        <taxon>Pseudomonadota</taxon>
        <taxon>Betaproteobacteria</taxon>
        <taxon>Burkholderiales</taxon>
        <taxon>Tepidimonas</taxon>
    </lineage>
</organism>
<dbReference type="Proteomes" id="UP000315736">
    <property type="component" value="Unassembled WGS sequence"/>
</dbReference>
<protein>
    <recommendedName>
        <fullName evidence="5">Transposase DDE domain protein</fullName>
    </recommendedName>
</protein>
<feature type="compositionally biased region" description="Low complexity" evidence="2">
    <location>
        <begin position="84"/>
        <end position="96"/>
    </location>
</feature>
<accession>A0A554W8F7</accession>
<keyword evidence="4" id="KW-1185">Reference proteome</keyword>
<evidence type="ECO:0000313" key="4">
    <source>
        <dbReference type="Proteomes" id="UP000315736"/>
    </source>
</evidence>
<dbReference type="AlphaFoldDB" id="A0A554W8F7"/>
<gene>
    <name evidence="3" type="ORF">Talka_01206</name>
</gene>
<reference evidence="3 4" key="1">
    <citation type="submission" date="2019-07" db="EMBL/GenBank/DDBJ databases">
        <title>Tepidimonas alkaliphilus YIM 72238 draft genome.</title>
        <authorList>
            <person name="Da Costa M.S."/>
            <person name="Froufe H.J.C."/>
            <person name="Egas C."/>
            <person name="Albuquerque L."/>
        </authorList>
    </citation>
    <scope>NUCLEOTIDE SEQUENCE [LARGE SCALE GENOMIC DNA]</scope>
    <source>
        <strain evidence="3 4">YIM 72238</strain>
    </source>
</reference>
<dbReference type="PANTHER" id="PTHR33408">
    <property type="entry name" value="TRANSPOSASE"/>
    <property type="match status" value="1"/>
</dbReference>
<feature type="region of interest" description="Disordered" evidence="2">
    <location>
        <begin position="1"/>
        <end position="20"/>
    </location>
</feature>
<name>A0A554W8F7_9BURK</name>